<dbReference type="PANTHER" id="PTHR18964">
    <property type="entry name" value="ROK (REPRESSOR, ORF, KINASE) FAMILY"/>
    <property type="match status" value="1"/>
</dbReference>
<proteinExistence type="inferred from homology"/>
<evidence type="ECO:0000256" key="1">
    <source>
        <dbReference type="ARBA" id="ARBA00006479"/>
    </source>
</evidence>
<dbReference type="CDD" id="cd23763">
    <property type="entry name" value="ASKHA_ATPase_ROK"/>
    <property type="match status" value="1"/>
</dbReference>
<dbReference type="InterPro" id="IPR000600">
    <property type="entry name" value="ROK"/>
</dbReference>
<dbReference type="PANTHER" id="PTHR18964:SF149">
    <property type="entry name" value="BIFUNCTIONAL UDP-N-ACETYLGLUCOSAMINE 2-EPIMERASE_N-ACETYLMANNOSAMINE KINASE"/>
    <property type="match status" value="1"/>
</dbReference>
<dbReference type="Proteomes" id="UP000000493">
    <property type="component" value="Chromosome"/>
</dbReference>
<dbReference type="InterPro" id="IPR043129">
    <property type="entry name" value="ATPase_NBD"/>
</dbReference>
<protein>
    <submittedName>
        <fullName evidence="2">ROK family protein</fullName>
    </submittedName>
</protein>
<dbReference type="SUPFAM" id="SSF53067">
    <property type="entry name" value="Actin-like ATPase domain"/>
    <property type="match status" value="1"/>
</dbReference>
<accession>A0A7U4E8A6</accession>
<reference evidence="2 3" key="2">
    <citation type="journal article" date="2012" name="Stand. Genomic Sci.">
        <title>Complete genome sequence of the aquatic bacterium Runella slithyformis type strain (LSU 4(T)).</title>
        <authorList>
            <person name="Copeland A."/>
            <person name="Zhang X."/>
            <person name="Misra M."/>
            <person name="Lapidus A."/>
            <person name="Nolan M."/>
            <person name="Lucas S."/>
            <person name="Deshpande S."/>
            <person name="Cheng J.F."/>
            <person name="Tapia R."/>
            <person name="Goodwin L.A."/>
            <person name="Pitluck S."/>
            <person name="Liolios K."/>
            <person name="Pagani I."/>
            <person name="Ivanova N."/>
            <person name="Mikhailova N."/>
            <person name="Pati A."/>
            <person name="Chen A."/>
            <person name="Palaniappan K."/>
            <person name="Land M."/>
            <person name="Hauser L."/>
            <person name="Pan C."/>
            <person name="Jeffries C.D."/>
            <person name="Detter J.C."/>
            <person name="Brambilla E.M."/>
            <person name="Rohde M."/>
            <person name="Djao O.D."/>
            <person name="Goker M."/>
            <person name="Sikorski J."/>
            <person name="Tindall B.J."/>
            <person name="Woyke T."/>
            <person name="Bristow J."/>
            <person name="Eisen J.A."/>
            <person name="Markowitz V."/>
            <person name="Hugenholtz P."/>
            <person name="Kyrpides N.C."/>
            <person name="Klenk H.P."/>
            <person name="Mavromatis K."/>
        </authorList>
    </citation>
    <scope>NUCLEOTIDE SEQUENCE [LARGE SCALE GENOMIC DNA]</scope>
    <source>
        <strain evidence="3">ATCC 29530 / DSM 19594 / LMG 11500 / NCIMB 11436 / LSU 4</strain>
    </source>
</reference>
<name>A0A7U4E8A6_RUNSL</name>
<dbReference type="KEGG" id="rsi:Runsl_4741"/>
<dbReference type="Pfam" id="PF00480">
    <property type="entry name" value="ROK"/>
    <property type="match status" value="1"/>
</dbReference>
<sequence>MKTAIGIDVGGTNIKGIILNSEGEILKQHFVPTNDDGEGKWRETIRDVVQYLKSIHNEPIELIGLSCPGFANAENSCISYMPGRLAGVEHFQWETYFGTKTFVVNDAHAALIAEATFGEIRGYKNAILLTLGTGVGGGLLINGELYQGLSQMAGHFGHLSINPHDDELSLLGMPGSLEYALGNYSIKRRSSGRFLSTHELVQGYLENDPFASWLWLDSIRKLGLTIASFANVLSPEIIVLAGGITKADAALFTPLNAFLDVYEFRPKTKQTLLKPAKFSDLAGAVGAAAFAFGKVKS</sequence>
<dbReference type="Gene3D" id="3.30.420.40">
    <property type="match status" value="2"/>
</dbReference>
<dbReference type="AlphaFoldDB" id="A0A7U4E8A6"/>
<gene>
    <name evidence="2" type="ordered locus">Runsl_4741</name>
</gene>
<comment type="similarity">
    <text evidence="1">Belongs to the ROK (NagC/XylR) family.</text>
</comment>
<organism evidence="2 3">
    <name type="scientific">Runella slithyformis (strain ATCC 29530 / DSM 19594 / LMG 11500 / NCIMB 11436 / LSU 4)</name>
    <dbReference type="NCBI Taxonomy" id="761193"/>
    <lineage>
        <taxon>Bacteria</taxon>
        <taxon>Pseudomonadati</taxon>
        <taxon>Bacteroidota</taxon>
        <taxon>Cytophagia</taxon>
        <taxon>Cytophagales</taxon>
        <taxon>Spirosomataceae</taxon>
        <taxon>Runella</taxon>
    </lineage>
</organism>
<reference evidence="3" key="1">
    <citation type="submission" date="2011-06" db="EMBL/GenBank/DDBJ databases">
        <title>The complete genome of chromosome of Runella slithyformis DSM 19594.</title>
        <authorList>
            <consortium name="US DOE Joint Genome Institute (JGI-PGF)"/>
            <person name="Lucas S."/>
            <person name="Han J."/>
            <person name="Lapidus A."/>
            <person name="Bruce D."/>
            <person name="Goodwin L."/>
            <person name="Pitluck S."/>
            <person name="Peters L."/>
            <person name="Kyrpides N."/>
            <person name="Mavromatis K."/>
            <person name="Ivanova N."/>
            <person name="Ovchinnikova G."/>
            <person name="Zhang X."/>
            <person name="Misra M."/>
            <person name="Detter J.C."/>
            <person name="Tapia R."/>
            <person name="Han C."/>
            <person name="Land M."/>
            <person name="Hauser L."/>
            <person name="Markowitz V."/>
            <person name="Cheng J.-F."/>
            <person name="Hugenholtz P."/>
            <person name="Woyke T."/>
            <person name="Wu D."/>
            <person name="Tindall B."/>
            <person name="Faehrich R."/>
            <person name="Brambilla E."/>
            <person name="Klenk H.-P."/>
            <person name="Eisen J.A."/>
        </authorList>
    </citation>
    <scope>NUCLEOTIDE SEQUENCE [LARGE SCALE GENOMIC DNA]</scope>
    <source>
        <strain evidence="3">ATCC 29530 / DSM 19594 / LMG 11500 / NCIMB 11436 / LSU 4</strain>
    </source>
</reference>
<dbReference type="InterPro" id="IPR049874">
    <property type="entry name" value="ROK_cs"/>
</dbReference>
<dbReference type="PROSITE" id="PS01125">
    <property type="entry name" value="ROK"/>
    <property type="match status" value="1"/>
</dbReference>
<evidence type="ECO:0000313" key="3">
    <source>
        <dbReference type="Proteomes" id="UP000000493"/>
    </source>
</evidence>
<dbReference type="EMBL" id="CP002859">
    <property type="protein sequence ID" value="AEI51059.1"/>
    <property type="molecule type" value="Genomic_DNA"/>
</dbReference>
<dbReference type="RefSeq" id="WP_013930348.1">
    <property type="nucleotide sequence ID" value="NC_015703.1"/>
</dbReference>
<keyword evidence="3" id="KW-1185">Reference proteome</keyword>
<evidence type="ECO:0000313" key="2">
    <source>
        <dbReference type="EMBL" id="AEI51059.1"/>
    </source>
</evidence>